<dbReference type="PANTHER" id="PTHR33823:SF2">
    <property type="entry name" value="RNA POLYMERASE-BINDING TRANSCRIPTION FACTOR DKSA"/>
    <property type="match status" value="1"/>
</dbReference>
<gene>
    <name evidence="7" type="ORF">ATK74_1518</name>
</gene>
<feature type="zinc finger region" description="dksA C4-type" evidence="4">
    <location>
        <begin position="114"/>
        <end position="138"/>
    </location>
</feature>
<keyword evidence="2" id="KW-0863">Zinc-finger</keyword>
<name>A0A2A9CTL7_9ACTN</name>
<dbReference type="RefSeq" id="WP_098460447.1">
    <property type="nucleotide sequence ID" value="NZ_PDJC01000001.1"/>
</dbReference>
<dbReference type="GO" id="GO:0008270">
    <property type="term" value="F:zinc ion binding"/>
    <property type="evidence" value="ECO:0007669"/>
    <property type="project" value="UniProtKB-KW"/>
</dbReference>
<evidence type="ECO:0000313" key="7">
    <source>
        <dbReference type="EMBL" id="PFG16962.1"/>
    </source>
</evidence>
<evidence type="ECO:0000256" key="4">
    <source>
        <dbReference type="PROSITE-ProRule" id="PRU00510"/>
    </source>
</evidence>
<dbReference type="InterPro" id="IPR000962">
    <property type="entry name" value="Znf_DskA_TraR"/>
</dbReference>
<comment type="caution">
    <text evidence="7">The sequence shown here is derived from an EMBL/GenBank/DDBJ whole genome shotgun (WGS) entry which is preliminary data.</text>
</comment>
<feature type="domain" description="Zinc finger DksA/TraR C4-type" evidence="6">
    <location>
        <begin position="109"/>
        <end position="144"/>
    </location>
</feature>
<keyword evidence="1" id="KW-0479">Metal-binding</keyword>
<reference evidence="7 8" key="1">
    <citation type="submission" date="2017-10" db="EMBL/GenBank/DDBJ databases">
        <title>Sequencing the genomes of 1000 actinobacteria strains.</title>
        <authorList>
            <person name="Klenk H.-P."/>
        </authorList>
    </citation>
    <scope>NUCLEOTIDE SEQUENCE [LARGE SCALE GENOMIC DNA]</scope>
    <source>
        <strain evidence="7 8">DSM 15597</strain>
    </source>
</reference>
<accession>A0A2A9CTL7</accession>
<dbReference type="Pfam" id="PF01258">
    <property type="entry name" value="zf-dskA_traR"/>
    <property type="match status" value="1"/>
</dbReference>
<evidence type="ECO:0000256" key="5">
    <source>
        <dbReference type="SAM" id="Coils"/>
    </source>
</evidence>
<dbReference type="Gene3D" id="1.20.120.910">
    <property type="entry name" value="DksA, coiled-coil domain"/>
    <property type="match status" value="1"/>
</dbReference>
<dbReference type="PANTHER" id="PTHR33823">
    <property type="entry name" value="RNA POLYMERASE-BINDING TRANSCRIPTION FACTOR DKSA-RELATED"/>
    <property type="match status" value="1"/>
</dbReference>
<evidence type="ECO:0000256" key="2">
    <source>
        <dbReference type="ARBA" id="ARBA00022771"/>
    </source>
</evidence>
<dbReference type="OrthoDB" id="9803742at2"/>
<protein>
    <submittedName>
        <fullName evidence="7">TraR/DksA family transcriptional regulator</fullName>
    </submittedName>
</protein>
<keyword evidence="5" id="KW-0175">Coiled coil</keyword>
<evidence type="ECO:0000259" key="6">
    <source>
        <dbReference type="Pfam" id="PF01258"/>
    </source>
</evidence>
<dbReference type="PROSITE" id="PS01102">
    <property type="entry name" value="ZF_DKSA_1"/>
    <property type="match status" value="1"/>
</dbReference>
<evidence type="ECO:0000313" key="8">
    <source>
        <dbReference type="Proteomes" id="UP000226079"/>
    </source>
</evidence>
<evidence type="ECO:0000256" key="1">
    <source>
        <dbReference type="ARBA" id="ARBA00022723"/>
    </source>
</evidence>
<sequence length="145" mass="16103">MPSANRVKPTVRAKAASFPIAEGEDPWTEDEVEEIRQELLADIARMERAIEVAEAGLADLFEEGTDGAGRDPADVGSSNFERDQEMSLAQNARDMLDQAQQAYRMFEAGNYGSCESCGQPIGKDRLQVFPRATMCVACKQREERR</sequence>
<dbReference type="Proteomes" id="UP000226079">
    <property type="component" value="Unassembled WGS sequence"/>
</dbReference>
<dbReference type="SUPFAM" id="SSF109635">
    <property type="entry name" value="DnaK suppressor protein DksA, alpha-hairpin domain"/>
    <property type="match status" value="1"/>
</dbReference>
<evidence type="ECO:0000256" key="3">
    <source>
        <dbReference type="ARBA" id="ARBA00022833"/>
    </source>
</evidence>
<dbReference type="AlphaFoldDB" id="A0A2A9CTL7"/>
<organism evidence="7 8">
    <name type="scientific">Propionicimonas paludicola</name>
    <dbReference type="NCBI Taxonomy" id="185243"/>
    <lineage>
        <taxon>Bacteria</taxon>
        <taxon>Bacillati</taxon>
        <taxon>Actinomycetota</taxon>
        <taxon>Actinomycetes</taxon>
        <taxon>Propionibacteriales</taxon>
        <taxon>Nocardioidaceae</taxon>
        <taxon>Propionicimonas</taxon>
    </lineage>
</organism>
<dbReference type="PROSITE" id="PS51128">
    <property type="entry name" value="ZF_DKSA_2"/>
    <property type="match status" value="1"/>
</dbReference>
<keyword evidence="3" id="KW-0862">Zinc</keyword>
<keyword evidence="8" id="KW-1185">Reference proteome</keyword>
<proteinExistence type="predicted"/>
<dbReference type="SUPFAM" id="SSF57716">
    <property type="entry name" value="Glucocorticoid receptor-like (DNA-binding domain)"/>
    <property type="match status" value="1"/>
</dbReference>
<dbReference type="InterPro" id="IPR020458">
    <property type="entry name" value="Znf_DskA_TraR_CS"/>
</dbReference>
<dbReference type="InterPro" id="IPR037187">
    <property type="entry name" value="DnaK_N"/>
</dbReference>
<feature type="coiled-coil region" evidence="5">
    <location>
        <begin position="29"/>
        <end position="102"/>
    </location>
</feature>
<dbReference type="EMBL" id="PDJC01000001">
    <property type="protein sequence ID" value="PFG16962.1"/>
    <property type="molecule type" value="Genomic_DNA"/>
</dbReference>